<comment type="caution">
    <text evidence="2">The sequence shown here is derived from an EMBL/GenBank/DDBJ whole genome shotgun (WGS) entry which is preliminary data.</text>
</comment>
<keyword evidence="1" id="KW-0472">Membrane</keyword>
<keyword evidence="3" id="KW-1185">Reference proteome</keyword>
<sequence length="415" mass="47259">MTKRLWQIFGPILVAAAMVATLLLVPWHWGALSAGTVDQAAVSMAPNVLAGERIKDQAFADGYLPLFGSSELARMDPFHPAVYAEKYHQPKPFLLGAAGTQSLTHFVTDQSSLPELRGKKAVVILSLQWFTPQGQRPDAFGFYYSPLQMMTWLRQANPHNVGDRYAAKRLLKMPSVRDSGTVAAATAAIAKGHRPNAWLRWQLRLHQQLLRNEDGLFSRFHLIDHRRRIEAGVRQLPTQATPESLTALAEKIGRAHTTNNRLGIDNHFFARRLGGGKLRALRGSQKHFDYLSSPEYGDFQLLLQQFAENHIDVQFVIPPINQRWARYTGLSLPMVRRAANKVQAQLRTQGFNRVLNLSNDGNRPFFMQDTIHLGWAGWVRVDTTMRQFVHAPNVHDYHLRSRYYSQAWQRQTRGW</sequence>
<comment type="pathway">
    <text evidence="1">Cell wall biogenesis; lipoteichoic acid biosynthesis.</text>
</comment>
<dbReference type="PANTHER" id="PTHR40039:SF1">
    <property type="entry name" value="PROTEIN DLTD"/>
    <property type="match status" value="1"/>
</dbReference>
<dbReference type="STRING" id="1291734.FD02_GL001798"/>
<dbReference type="UniPathway" id="UPA00556"/>
<keyword evidence="1" id="KW-1003">Cell membrane</keyword>
<dbReference type="PATRIC" id="fig|1291734.4.peg.1846"/>
<dbReference type="PIRSF" id="PIRSF021438">
    <property type="entry name" value="DltD"/>
    <property type="match status" value="1"/>
</dbReference>
<reference evidence="2 3" key="1">
    <citation type="journal article" date="2015" name="Genome Announc.">
        <title>Expanding the biotechnology potential of lactobacilli through comparative genomics of 213 strains and associated genera.</title>
        <authorList>
            <person name="Sun Z."/>
            <person name="Harris H.M."/>
            <person name="McCann A."/>
            <person name="Guo C."/>
            <person name="Argimon S."/>
            <person name="Zhang W."/>
            <person name="Yang X."/>
            <person name="Jeffery I.B."/>
            <person name="Cooney J.C."/>
            <person name="Kagawa T.F."/>
            <person name="Liu W."/>
            <person name="Song Y."/>
            <person name="Salvetti E."/>
            <person name="Wrobel A."/>
            <person name="Rasinkangas P."/>
            <person name="Parkhill J."/>
            <person name="Rea M.C."/>
            <person name="O'Sullivan O."/>
            <person name="Ritari J."/>
            <person name="Douillard F.P."/>
            <person name="Paul Ross R."/>
            <person name="Yang R."/>
            <person name="Briner A.E."/>
            <person name="Felis G.E."/>
            <person name="de Vos W.M."/>
            <person name="Barrangou R."/>
            <person name="Klaenhammer T.R."/>
            <person name="Caufield P.W."/>
            <person name="Cui Y."/>
            <person name="Zhang H."/>
            <person name="O'Toole P.W."/>
        </authorList>
    </citation>
    <scope>NUCLEOTIDE SEQUENCE [LARGE SCALE GENOMIC DNA]</scope>
    <source>
        <strain evidence="2 3">JCM 17158</strain>
    </source>
</reference>
<dbReference type="GO" id="GO:0070395">
    <property type="term" value="P:lipoteichoic acid biosynthetic process"/>
    <property type="evidence" value="ECO:0007669"/>
    <property type="project" value="UniProtKB-UniRule"/>
</dbReference>
<dbReference type="PANTHER" id="PTHR40039">
    <property type="entry name" value="PROTEIN DLTD"/>
    <property type="match status" value="1"/>
</dbReference>
<gene>
    <name evidence="2" type="ORF">FD02_GL001798</name>
</gene>
<dbReference type="InterPro" id="IPR006998">
    <property type="entry name" value="DltD"/>
</dbReference>
<dbReference type="NCBIfam" id="TIGR04092">
    <property type="entry name" value="LTA_DltD"/>
    <property type="match status" value="1"/>
</dbReference>
<evidence type="ECO:0000256" key="1">
    <source>
        <dbReference type="PIRNR" id="PIRNR021438"/>
    </source>
</evidence>
<organism evidence="2 3">
    <name type="scientific">Lacticaseibacillus nasuensis JCM 17158</name>
    <dbReference type="NCBI Taxonomy" id="1291734"/>
    <lineage>
        <taxon>Bacteria</taxon>
        <taxon>Bacillati</taxon>
        <taxon>Bacillota</taxon>
        <taxon>Bacilli</taxon>
        <taxon>Lactobacillales</taxon>
        <taxon>Lactobacillaceae</taxon>
        <taxon>Lacticaseibacillus</taxon>
    </lineage>
</organism>
<dbReference type="Proteomes" id="UP000051804">
    <property type="component" value="Unassembled WGS sequence"/>
</dbReference>
<dbReference type="OrthoDB" id="1700484at2"/>
<dbReference type="GO" id="GO:0005886">
    <property type="term" value="C:plasma membrane"/>
    <property type="evidence" value="ECO:0007669"/>
    <property type="project" value="UniProtKB-UniRule"/>
</dbReference>
<dbReference type="Pfam" id="PF04914">
    <property type="entry name" value="DltD"/>
    <property type="match status" value="1"/>
</dbReference>
<name>A0A0R1JS54_9LACO</name>
<comment type="similarity">
    <text evidence="1">Belongs to the DltD family.</text>
</comment>
<proteinExistence type="inferred from homology"/>
<accession>A0A0R1JS54</accession>
<dbReference type="AlphaFoldDB" id="A0A0R1JS54"/>
<evidence type="ECO:0000313" key="2">
    <source>
        <dbReference type="EMBL" id="KRK73964.1"/>
    </source>
</evidence>
<dbReference type="InterPro" id="IPR023896">
    <property type="entry name" value="LTA_DltD"/>
</dbReference>
<dbReference type="RefSeq" id="WP_082603279.1">
    <property type="nucleotide sequence ID" value="NZ_AZDJ01000003.1"/>
</dbReference>
<protein>
    <recommendedName>
        <fullName evidence="1">Protein DltD</fullName>
    </recommendedName>
</protein>
<evidence type="ECO:0000313" key="3">
    <source>
        <dbReference type="Proteomes" id="UP000051804"/>
    </source>
</evidence>
<dbReference type="EMBL" id="AZDJ01000003">
    <property type="protein sequence ID" value="KRK73964.1"/>
    <property type="molecule type" value="Genomic_DNA"/>
</dbReference>